<protein>
    <submittedName>
        <fullName evidence="2">Uncharacterized protein</fullName>
    </submittedName>
</protein>
<reference evidence="3" key="1">
    <citation type="journal article" date="2011" name="PLoS Genet.">
        <title>Genomic analysis of the necrotrophic fungal pathogens Sclerotinia sclerotiorum and Botrytis cinerea.</title>
        <authorList>
            <person name="Amselem J."/>
            <person name="Cuomo C.A."/>
            <person name="van Kan J.A."/>
            <person name="Viaud M."/>
            <person name="Benito E.P."/>
            <person name="Couloux A."/>
            <person name="Coutinho P.M."/>
            <person name="de Vries R.P."/>
            <person name="Dyer P.S."/>
            <person name="Fillinger S."/>
            <person name="Fournier E."/>
            <person name="Gout L."/>
            <person name="Hahn M."/>
            <person name="Kohn L."/>
            <person name="Lapalu N."/>
            <person name="Plummer K.M."/>
            <person name="Pradier J.M."/>
            <person name="Quevillon E."/>
            <person name="Sharon A."/>
            <person name="Simon A."/>
            <person name="ten Have A."/>
            <person name="Tudzynski B."/>
            <person name="Tudzynski P."/>
            <person name="Wincker P."/>
            <person name="Andrew M."/>
            <person name="Anthouard V."/>
            <person name="Beever R.E."/>
            <person name="Beffa R."/>
            <person name="Benoit I."/>
            <person name="Bouzid O."/>
            <person name="Brault B."/>
            <person name="Chen Z."/>
            <person name="Choquer M."/>
            <person name="Collemare J."/>
            <person name="Cotton P."/>
            <person name="Danchin E.G."/>
            <person name="Da Silva C."/>
            <person name="Gautier A."/>
            <person name="Giraud C."/>
            <person name="Giraud T."/>
            <person name="Gonzalez C."/>
            <person name="Grossetete S."/>
            <person name="Guldener U."/>
            <person name="Henrissat B."/>
            <person name="Howlett B.J."/>
            <person name="Kodira C."/>
            <person name="Kretschmer M."/>
            <person name="Lappartient A."/>
            <person name="Leroch M."/>
            <person name="Levis C."/>
            <person name="Mauceli E."/>
            <person name="Neuveglise C."/>
            <person name="Oeser B."/>
            <person name="Pearson M."/>
            <person name="Poulain J."/>
            <person name="Poussereau N."/>
            <person name="Quesneville H."/>
            <person name="Rascle C."/>
            <person name="Schumacher J."/>
            <person name="Segurens B."/>
            <person name="Sexton A."/>
            <person name="Silva E."/>
            <person name="Sirven C."/>
            <person name="Soanes D.M."/>
            <person name="Talbot N.J."/>
            <person name="Templeton M."/>
            <person name="Yandava C."/>
            <person name="Yarden O."/>
            <person name="Zeng Q."/>
            <person name="Rollins J.A."/>
            <person name="Lebrun M.H."/>
            <person name="Dickman M."/>
        </authorList>
    </citation>
    <scope>NUCLEOTIDE SEQUENCE [LARGE SCALE GENOMIC DNA]</scope>
    <source>
        <strain evidence="3">T4</strain>
    </source>
</reference>
<evidence type="ECO:0000313" key="3">
    <source>
        <dbReference type="Proteomes" id="UP000008177"/>
    </source>
</evidence>
<dbReference type="EMBL" id="FQ790344">
    <property type="protein sequence ID" value="CCD52578.1"/>
    <property type="molecule type" value="Genomic_DNA"/>
</dbReference>
<gene>
    <name evidence="2" type="ORF">BofuT4_P000250.1</name>
</gene>
<name>G2YLT0_BOTF4</name>
<evidence type="ECO:0000256" key="1">
    <source>
        <dbReference type="SAM" id="MobiDB-lite"/>
    </source>
</evidence>
<dbReference type="InParanoid" id="G2YLT0"/>
<dbReference type="Proteomes" id="UP000008177">
    <property type="component" value="Unplaced contigs"/>
</dbReference>
<feature type="region of interest" description="Disordered" evidence="1">
    <location>
        <begin position="30"/>
        <end position="56"/>
    </location>
</feature>
<accession>G2YLT0</accession>
<dbReference type="HOGENOM" id="CLU_3013961_0_0_1"/>
<evidence type="ECO:0000313" key="2">
    <source>
        <dbReference type="EMBL" id="CCD52578.1"/>
    </source>
</evidence>
<dbReference type="AlphaFoldDB" id="G2YLT0"/>
<proteinExistence type="predicted"/>
<sequence length="56" mass="5973">MLRTAVPSQIPKRYVAAPCFHLSRGNYAGNVSERTKSFPSTASSTAPSPAPTLSQH</sequence>
<organism evidence="2 3">
    <name type="scientific">Botryotinia fuckeliana (strain T4)</name>
    <name type="common">Noble rot fungus</name>
    <name type="synonym">Botrytis cinerea</name>
    <dbReference type="NCBI Taxonomy" id="999810"/>
    <lineage>
        <taxon>Eukaryota</taxon>
        <taxon>Fungi</taxon>
        <taxon>Dikarya</taxon>
        <taxon>Ascomycota</taxon>
        <taxon>Pezizomycotina</taxon>
        <taxon>Leotiomycetes</taxon>
        <taxon>Helotiales</taxon>
        <taxon>Sclerotiniaceae</taxon>
        <taxon>Botrytis</taxon>
    </lineage>
</organism>